<comment type="caution">
    <text evidence="6">The sequence shown here is derived from an EMBL/GenBank/DDBJ whole genome shotgun (WGS) entry which is preliminary data.</text>
</comment>
<dbReference type="Gene3D" id="3.40.630.10">
    <property type="entry name" value="Zn peptidases"/>
    <property type="match status" value="1"/>
</dbReference>
<dbReference type="SUPFAM" id="SSF53187">
    <property type="entry name" value="Zn-dependent exopeptidases"/>
    <property type="match status" value="1"/>
</dbReference>
<feature type="non-terminal residue" evidence="6">
    <location>
        <position position="1"/>
    </location>
</feature>
<dbReference type="GO" id="GO:0006508">
    <property type="term" value="P:proteolysis"/>
    <property type="evidence" value="ECO:0007669"/>
    <property type="project" value="UniProtKB-KW"/>
</dbReference>
<dbReference type="GO" id="GO:0005737">
    <property type="term" value="C:cytoplasm"/>
    <property type="evidence" value="ECO:0007669"/>
    <property type="project" value="InterPro"/>
</dbReference>
<name>X1LPQ9_9ZZZZ</name>
<proteinExistence type="inferred from homology"/>
<organism evidence="6">
    <name type="scientific">marine sediment metagenome</name>
    <dbReference type="NCBI Taxonomy" id="412755"/>
    <lineage>
        <taxon>unclassified sequences</taxon>
        <taxon>metagenomes</taxon>
        <taxon>ecological metagenomes</taxon>
    </lineage>
</organism>
<dbReference type="GO" id="GO:0030145">
    <property type="term" value="F:manganese ion binding"/>
    <property type="evidence" value="ECO:0007669"/>
    <property type="project" value="InterPro"/>
</dbReference>
<protein>
    <recommendedName>
        <fullName evidence="5">Cytosol aminopeptidase domain-containing protein</fullName>
    </recommendedName>
</protein>
<evidence type="ECO:0000256" key="3">
    <source>
        <dbReference type="ARBA" id="ARBA00022670"/>
    </source>
</evidence>
<keyword evidence="3" id="KW-0645">Protease</keyword>
<gene>
    <name evidence="6" type="ORF">S06H3_33329</name>
</gene>
<keyword evidence="4" id="KW-0378">Hydrolase</keyword>
<evidence type="ECO:0000259" key="5">
    <source>
        <dbReference type="PROSITE" id="PS00631"/>
    </source>
</evidence>
<evidence type="ECO:0000313" key="6">
    <source>
        <dbReference type="EMBL" id="GAI21063.1"/>
    </source>
</evidence>
<dbReference type="PRINTS" id="PR00481">
    <property type="entry name" value="LAMNOPPTDASE"/>
</dbReference>
<comment type="similarity">
    <text evidence="1">Belongs to the peptidase M17 family.</text>
</comment>
<sequence>AIAQLKLKINVAGIIPATENLPSGSALKPGDVLKAMSGKTIEVISTDAEGRLILADALSYAVKQGFSPLVDVATLTGACRVALGTGYSGVFGNDQELVDKVLKAGSEAGEKLWQMPMPEEYKEQNKSEIADIKNIGDKYGGAITAALFLGEFVDNTPWVHLDIAGTASSSKESGCIVKGATGVGVRTLVELALSLAK</sequence>
<feature type="domain" description="Cytosol aminopeptidase" evidence="5">
    <location>
        <begin position="45"/>
        <end position="52"/>
    </location>
</feature>
<dbReference type="GO" id="GO:0070006">
    <property type="term" value="F:metalloaminopeptidase activity"/>
    <property type="evidence" value="ECO:0007669"/>
    <property type="project" value="InterPro"/>
</dbReference>
<dbReference type="Pfam" id="PF00883">
    <property type="entry name" value="Peptidase_M17"/>
    <property type="match status" value="1"/>
</dbReference>
<evidence type="ECO:0000256" key="2">
    <source>
        <dbReference type="ARBA" id="ARBA00022438"/>
    </source>
</evidence>
<dbReference type="InterPro" id="IPR000819">
    <property type="entry name" value="Peptidase_M17_C"/>
</dbReference>
<dbReference type="AlphaFoldDB" id="X1LPQ9"/>
<dbReference type="PANTHER" id="PTHR11963:SF23">
    <property type="entry name" value="CYTOSOL AMINOPEPTIDASE"/>
    <property type="match status" value="1"/>
</dbReference>
<evidence type="ECO:0000256" key="1">
    <source>
        <dbReference type="ARBA" id="ARBA00009528"/>
    </source>
</evidence>
<evidence type="ECO:0000256" key="4">
    <source>
        <dbReference type="ARBA" id="ARBA00022801"/>
    </source>
</evidence>
<dbReference type="PANTHER" id="PTHR11963">
    <property type="entry name" value="LEUCINE AMINOPEPTIDASE-RELATED"/>
    <property type="match status" value="1"/>
</dbReference>
<dbReference type="PROSITE" id="PS00631">
    <property type="entry name" value="CYTOSOL_AP"/>
    <property type="match status" value="1"/>
</dbReference>
<dbReference type="EMBL" id="BARV01019883">
    <property type="protein sequence ID" value="GAI21063.1"/>
    <property type="molecule type" value="Genomic_DNA"/>
</dbReference>
<accession>X1LPQ9</accession>
<dbReference type="InterPro" id="IPR011356">
    <property type="entry name" value="Leucine_aapep/pepB"/>
</dbReference>
<reference evidence="6" key="1">
    <citation type="journal article" date="2014" name="Front. Microbiol.">
        <title>High frequency of phylogenetically diverse reductive dehalogenase-homologous genes in deep subseafloor sedimentary metagenomes.</title>
        <authorList>
            <person name="Kawai M."/>
            <person name="Futagami T."/>
            <person name="Toyoda A."/>
            <person name="Takaki Y."/>
            <person name="Nishi S."/>
            <person name="Hori S."/>
            <person name="Arai W."/>
            <person name="Tsubouchi T."/>
            <person name="Morono Y."/>
            <person name="Uchiyama I."/>
            <person name="Ito T."/>
            <person name="Fujiyama A."/>
            <person name="Inagaki F."/>
            <person name="Takami H."/>
        </authorList>
    </citation>
    <scope>NUCLEOTIDE SEQUENCE</scope>
    <source>
        <strain evidence="6">Expedition CK06-06</strain>
    </source>
</reference>
<keyword evidence="2" id="KW-0031">Aminopeptidase</keyword>